<dbReference type="SUPFAM" id="SSF53098">
    <property type="entry name" value="Ribonuclease H-like"/>
    <property type="match status" value="1"/>
</dbReference>
<evidence type="ECO:0000313" key="2">
    <source>
        <dbReference type="EMBL" id="MFN1219073.1"/>
    </source>
</evidence>
<dbReference type="InterPro" id="IPR048020">
    <property type="entry name" value="Transpos_IS3"/>
</dbReference>
<dbReference type="InterPro" id="IPR025948">
    <property type="entry name" value="HTH-like_dom"/>
</dbReference>
<accession>A0ABW9K6Y1</accession>
<dbReference type="EMBL" id="JBJXVJ010000004">
    <property type="protein sequence ID" value="MFN1219073.1"/>
    <property type="molecule type" value="Genomic_DNA"/>
</dbReference>
<dbReference type="InterPro" id="IPR001584">
    <property type="entry name" value="Integrase_cat-core"/>
</dbReference>
<reference evidence="2 3" key="1">
    <citation type="submission" date="2024-12" db="EMBL/GenBank/DDBJ databases">
        <title>Draft genome sequence of Chryseobacterium kwangjuense AG447.</title>
        <authorList>
            <person name="Cheptsov V.S."/>
            <person name="Belov A."/>
            <person name="Zavarzina A.G."/>
        </authorList>
    </citation>
    <scope>NUCLEOTIDE SEQUENCE [LARGE SCALE GENOMIC DNA]</scope>
    <source>
        <strain evidence="2 3">AG447</strain>
    </source>
</reference>
<keyword evidence="3" id="KW-1185">Reference proteome</keyword>
<dbReference type="NCBIfam" id="NF033516">
    <property type="entry name" value="transpos_IS3"/>
    <property type="match status" value="1"/>
</dbReference>
<proteinExistence type="predicted"/>
<dbReference type="Gene3D" id="3.30.420.10">
    <property type="entry name" value="Ribonuclease H-like superfamily/Ribonuclease H"/>
    <property type="match status" value="1"/>
</dbReference>
<dbReference type="InterPro" id="IPR036397">
    <property type="entry name" value="RNaseH_sf"/>
</dbReference>
<dbReference type="PANTHER" id="PTHR47515">
    <property type="entry name" value="LOW CALCIUM RESPONSE LOCUS PROTEIN T"/>
    <property type="match status" value="1"/>
</dbReference>
<gene>
    <name evidence="2" type="ORF">ACKW6Q_19060</name>
</gene>
<dbReference type="Pfam" id="PF13683">
    <property type="entry name" value="rve_3"/>
    <property type="match status" value="1"/>
</dbReference>
<evidence type="ECO:0000313" key="3">
    <source>
        <dbReference type="Proteomes" id="UP001634154"/>
    </source>
</evidence>
<protein>
    <submittedName>
        <fullName evidence="2">IS3 family transposase</fullName>
    </submittedName>
</protein>
<evidence type="ECO:0000259" key="1">
    <source>
        <dbReference type="PROSITE" id="PS50994"/>
    </source>
</evidence>
<name>A0ABW9K6Y1_9FLAO</name>
<dbReference type="PANTHER" id="PTHR47515:SF2">
    <property type="entry name" value="INTEGRASE CORE DOMAIN PROTEIN"/>
    <property type="match status" value="1"/>
</dbReference>
<comment type="caution">
    <text evidence="2">The sequence shown here is derived from an EMBL/GenBank/DDBJ whole genome shotgun (WGS) entry which is preliminary data.</text>
</comment>
<dbReference type="InterPro" id="IPR012337">
    <property type="entry name" value="RNaseH-like_sf"/>
</dbReference>
<dbReference type="PROSITE" id="PS50994">
    <property type="entry name" value="INTEGRASE"/>
    <property type="match status" value="1"/>
</dbReference>
<feature type="domain" description="Integrase catalytic" evidence="1">
    <location>
        <begin position="108"/>
        <end position="272"/>
    </location>
</feature>
<organism evidence="2 3">
    <name type="scientific">Chryseobacterium kwangjuense</name>
    <dbReference type="NCBI Taxonomy" id="267125"/>
    <lineage>
        <taxon>Bacteria</taxon>
        <taxon>Pseudomonadati</taxon>
        <taxon>Bacteroidota</taxon>
        <taxon>Flavobacteriia</taxon>
        <taxon>Flavobacteriales</taxon>
        <taxon>Weeksellaceae</taxon>
        <taxon>Chryseobacterium group</taxon>
        <taxon>Chryseobacterium</taxon>
    </lineage>
</organism>
<dbReference type="Pfam" id="PF13276">
    <property type="entry name" value="HTH_21"/>
    <property type="match status" value="1"/>
</dbReference>
<dbReference type="RefSeq" id="WP_409357846.1">
    <property type="nucleotide sequence ID" value="NZ_JBJXVJ010000004.1"/>
</dbReference>
<dbReference type="Proteomes" id="UP001634154">
    <property type="component" value="Unassembled WGS sequence"/>
</dbReference>
<sequence>MVKPSGLREIVNFIRHTYNLSEKKSCLAIGISRRSYRYKSKKNDDELIFVLTQISEEHPGYGFWKLYHKIRNLGYGWNHKRVHRVYLALKMSIRRRIRKRLPSRIKENIQIPLRSDECWSMDFMSDSLYDGRRFRILNIADDYNRELLSMEIDTSITSAKVVRVLDQLKQQGRKPQRIRVDNGPEFIPKTLQLWAQENRVHIQDIQPGKPTQNSLIERLNKSCRDELLNMYVFKNLQDAEEKANQWWIEYNYNRPHEALGNISPKEYKYKMKQSII</sequence>